<protein>
    <recommendedName>
        <fullName evidence="6">PAT complex subunit CCDC47</fullName>
    </recommendedName>
    <alternativeName>
        <fullName evidence="7">Coiled-coil domain-containing protein 47</fullName>
    </alternativeName>
</protein>
<evidence type="ECO:0000256" key="8">
    <source>
        <dbReference type="SAM" id="MobiDB-lite"/>
    </source>
</evidence>
<feature type="compositionally biased region" description="Basic and acidic residues" evidence="8">
    <location>
        <begin position="354"/>
        <end position="370"/>
    </location>
</feature>
<feature type="chain" id="PRO_5036789174" description="PAT complex subunit CCDC47" evidence="10">
    <location>
        <begin position="22"/>
        <end position="381"/>
    </location>
</feature>
<organism evidence="11 12">
    <name type="scientific">Ditylenchus dipsaci</name>
    <dbReference type="NCBI Taxonomy" id="166011"/>
    <lineage>
        <taxon>Eukaryota</taxon>
        <taxon>Metazoa</taxon>
        <taxon>Ecdysozoa</taxon>
        <taxon>Nematoda</taxon>
        <taxon>Chromadorea</taxon>
        <taxon>Rhabditida</taxon>
        <taxon>Tylenchina</taxon>
        <taxon>Tylenchomorpha</taxon>
        <taxon>Sphaerularioidea</taxon>
        <taxon>Anguinidae</taxon>
        <taxon>Anguininae</taxon>
        <taxon>Ditylenchus</taxon>
    </lineage>
</organism>
<feature type="transmembrane region" description="Helical" evidence="9">
    <location>
        <begin position="129"/>
        <end position="148"/>
    </location>
</feature>
<comment type="similarity">
    <text evidence="5">Belongs to the CCDC47 family.</text>
</comment>
<evidence type="ECO:0000256" key="10">
    <source>
        <dbReference type="SAM" id="SignalP"/>
    </source>
</evidence>
<reference evidence="12" key="1">
    <citation type="submission" date="2022-11" db="UniProtKB">
        <authorList>
            <consortium name="WormBaseParasite"/>
        </authorList>
    </citation>
    <scope>IDENTIFICATION</scope>
</reference>
<feature type="compositionally biased region" description="Basic residues" evidence="8">
    <location>
        <begin position="371"/>
        <end position="381"/>
    </location>
</feature>
<evidence type="ECO:0000256" key="4">
    <source>
        <dbReference type="ARBA" id="ARBA00034697"/>
    </source>
</evidence>
<evidence type="ECO:0000256" key="5">
    <source>
        <dbReference type="ARBA" id="ARBA00034746"/>
    </source>
</evidence>
<feature type="signal peptide" evidence="10">
    <location>
        <begin position="1"/>
        <end position="21"/>
    </location>
</feature>
<comment type="subcellular location">
    <subcellularLocation>
        <location evidence="4">Rough endoplasmic reticulum membrane</location>
        <topology evidence="4">Single-pass type I membrane protein</topology>
    </subcellularLocation>
</comment>
<sequence length="381" mass="45295">MEKYYCLIFSLILIGVTCIHGSPQDNEFAEFEVADEQYSETTSNLNRHKIQRWWMSQHMRRVTRLKMKKILLFLRVRHDDDDNEFEVLEKKTELGEDVGGAASEKKSLDIKPLTFADIPAHFRSNWSSYQVEAIALVIILLYVINYLYGKSCNHAIAYNWFLENREQLEQHSHWSEMMAIQLRLATNFVRPKLDRVVHKVDLDKGEMDSFVLIFGNRKSVLRAVKDMADCVAEIAETIPSFVDAGTLQFLKKYEKYIEYFHFSDQYSGARVQDENYEESQHVCKSLLNFTFMMIERVRRYRLSKEGKPRQIRKDRQWRKCSSKPLICSDKRLLRPDVKKNTRAKTKVMEEEDPEKQKRLEKLEQKRDAKLRQPRMKQFKIK</sequence>
<dbReference type="PANTHER" id="PTHR12883:SF0">
    <property type="entry name" value="PAT COMPLEX SUBUNIT CCDC47"/>
    <property type="match status" value="1"/>
</dbReference>
<dbReference type="InterPro" id="IPR012879">
    <property type="entry name" value="CCDC47"/>
</dbReference>
<accession>A0A915EUC9</accession>
<dbReference type="GO" id="GO:0032469">
    <property type="term" value="P:endoplasmic reticulum calcium ion homeostasis"/>
    <property type="evidence" value="ECO:0007669"/>
    <property type="project" value="InterPro"/>
</dbReference>
<dbReference type="Proteomes" id="UP000887574">
    <property type="component" value="Unplaced"/>
</dbReference>
<evidence type="ECO:0000256" key="7">
    <source>
        <dbReference type="ARBA" id="ARBA00034902"/>
    </source>
</evidence>
<evidence type="ECO:0000256" key="9">
    <source>
        <dbReference type="SAM" id="Phobius"/>
    </source>
</evidence>
<evidence type="ECO:0000256" key="6">
    <source>
        <dbReference type="ARBA" id="ARBA00034875"/>
    </source>
</evidence>
<dbReference type="WBParaSite" id="jg9910">
    <property type="protein sequence ID" value="jg9910"/>
    <property type="gene ID" value="jg9910"/>
</dbReference>
<keyword evidence="11" id="KW-1185">Reference proteome</keyword>
<keyword evidence="1 9" id="KW-0812">Transmembrane</keyword>
<keyword evidence="2 9" id="KW-1133">Transmembrane helix</keyword>
<evidence type="ECO:0000313" key="11">
    <source>
        <dbReference type="Proteomes" id="UP000887574"/>
    </source>
</evidence>
<dbReference type="AlphaFoldDB" id="A0A915EUC9"/>
<dbReference type="Pfam" id="PF07946">
    <property type="entry name" value="CCDC47"/>
    <property type="match status" value="2"/>
</dbReference>
<dbReference type="PANTHER" id="PTHR12883">
    <property type="entry name" value="ADIPOCYTE-SPECIFIC PROTEIN 4-RELATED"/>
    <property type="match status" value="1"/>
</dbReference>
<evidence type="ECO:0000256" key="1">
    <source>
        <dbReference type="ARBA" id="ARBA00022692"/>
    </source>
</evidence>
<keyword evidence="10" id="KW-0732">Signal</keyword>
<dbReference type="GO" id="GO:0030867">
    <property type="term" value="C:rough endoplasmic reticulum membrane"/>
    <property type="evidence" value="ECO:0007669"/>
    <property type="project" value="UniProtKB-SubCell"/>
</dbReference>
<evidence type="ECO:0000256" key="2">
    <source>
        <dbReference type="ARBA" id="ARBA00022989"/>
    </source>
</evidence>
<dbReference type="GO" id="GO:0005509">
    <property type="term" value="F:calcium ion binding"/>
    <property type="evidence" value="ECO:0007669"/>
    <property type="project" value="InterPro"/>
</dbReference>
<keyword evidence="3 9" id="KW-0472">Membrane</keyword>
<proteinExistence type="inferred from homology"/>
<feature type="region of interest" description="Disordered" evidence="8">
    <location>
        <begin position="338"/>
        <end position="381"/>
    </location>
</feature>
<evidence type="ECO:0000256" key="3">
    <source>
        <dbReference type="ARBA" id="ARBA00023136"/>
    </source>
</evidence>
<evidence type="ECO:0000313" key="12">
    <source>
        <dbReference type="WBParaSite" id="jg9910"/>
    </source>
</evidence>
<name>A0A915EUC9_9BILA</name>